<proteinExistence type="predicted"/>
<evidence type="ECO:0000313" key="2">
    <source>
        <dbReference type="Proteomes" id="UP000887159"/>
    </source>
</evidence>
<comment type="caution">
    <text evidence="1">The sequence shown here is derived from an EMBL/GenBank/DDBJ whole genome shotgun (WGS) entry which is preliminary data.</text>
</comment>
<reference evidence="1" key="1">
    <citation type="submission" date="2020-08" db="EMBL/GenBank/DDBJ databases">
        <title>Multicomponent nature underlies the extraordinary mechanical properties of spider dragline silk.</title>
        <authorList>
            <person name="Kono N."/>
            <person name="Nakamura H."/>
            <person name="Mori M."/>
            <person name="Yoshida Y."/>
            <person name="Ohtoshi R."/>
            <person name="Malay A.D."/>
            <person name="Moran D.A.P."/>
            <person name="Tomita M."/>
            <person name="Numata K."/>
            <person name="Arakawa K."/>
        </authorList>
    </citation>
    <scope>NUCLEOTIDE SEQUENCE</scope>
</reference>
<protein>
    <submittedName>
        <fullName evidence="1">Integrase catalytic domain-containing protein</fullName>
    </submittedName>
</protein>
<dbReference type="EMBL" id="BMAU01021292">
    <property type="protein sequence ID" value="GFY10022.1"/>
    <property type="molecule type" value="Genomic_DNA"/>
</dbReference>
<dbReference type="PANTHER" id="PTHR47331">
    <property type="entry name" value="PHD-TYPE DOMAIN-CONTAINING PROTEIN"/>
    <property type="match status" value="1"/>
</dbReference>
<name>A0A8X6S9R2_TRICX</name>
<evidence type="ECO:0000313" key="1">
    <source>
        <dbReference type="EMBL" id="GFY10022.1"/>
    </source>
</evidence>
<accession>A0A8X6S9R2</accession>
<keyword evidence="2" id="KW-1185">Reference proteome</keyword>
<dbReference type="AlphaFoldDB" id="A0A8X6S9R2"/>
<gene>
    <name evidence="1" type="primary">AVEN_32190_1</name>
    <name evidence="1" type="ORF">TNCV_3699831</name>
</gene>
<dbReference type="Proteomes" id="UP000887159">
    <property type="component" value="Unassembled WGS sequence"/>
</dbReference>
<sequence>MQEVKVENDNSKRNYFLPHHGVYRPEESTTKVRGVFNASSPTDNGLSLNDIQYNGGVIQDDLYAQMIRFRTYRYALTADIKKMYGMILNDSEQRCPQQILWEDTKHDRVKRYELLTVPYGTASA</sequence>
<organism evidence="1 2">
    <name type="scientific">Trichonephila clavipes</name>
    <name type="common">Golden silk orbweaver</name>
    <name type="synonym">Nephila clavipes</name>
    <dbReference type="NCBI Taxonomy" id="2585209"/>
    <lineage>
        <taxon>Eukaryota</taxon>
        <taxon>Metazoa</taxon>
        <taxon>Ecdysozoa</taxon>
        <taxon>Arthropoda</taxon>
        <taxon>Chelicerata</taxon>
        <taxon>Arachnida</taxon>
        <taxon>Araneae</taxon>
        <taxon>Araneomorphae</taxon>
        <taxon>Entelegynae</taxon>
        <taxon>Araneoidea</taxon>
        <taxon>Nephilidae</taxon>
        <taxon>Trichonephila</taxon>
    </lineage>
</organism>